<dbReference type="InterPro" id="IPR051310">
    <property type="entry name" value="MCP_chemotaxis"/>
</dbReference>
<dbReference type="PRINTS" id="PR00260">
    <property type="entry name" value="CHEMTRNSDUCR"/>
</dbReference>
<evidence type="ECO:0000256" key="11">
    <source>
        <dbReference type="PROSITE-ProRule" id="PRU00284"/>
    </source>
</evidence>
<keyword evidence="18" id="KW-1185">Reference proteome</keyword>
<dbReference type="PANTHER" id="PTHR43531">
    <property type="entry name" value="PROTEIN ICFG"/>
    <property type="match status" value="1"/>
</dbReference>
<feature type="domain" description="Methyl-accepting transducer" evidence="14">
    <location>
        <begin position="428"/>
        <end position="657"/>
    </location>
</feature>
<evidence type="ECO:0000256" key="2">
    <source>
        <dbReference type="ARBA" id="ARBA00022475"/>
    </source>
</evidence>
<evidence type="ECO:0000256" key="1">
    <source>
        <dbReference type="ARBA" id="ARBA00004429"/>
    </source>
</evidence>
<keyword evidence="4" id="KW-0145">Chemotaxis</keyword>
<keyword evidence="7 13" id="KW-1133">Transmembrane helix</keyword>
<evidence type="ECO:0000256" key="9">
    <source>
        <dbReference type="ARBA" id="ARBA00023224"/>
    </source>
</evidence>
<evidence type="ECO:0000256" key="13">
    <source>
        <dbReference type="SAM" id="Phobius"/>
    </source>
</evidence>
<evidence type="ECO:0000256" key="3">
    <source>
        <dbReference type="ARBA" id="ARBA00022481"/>
    </source>
</evidence>
<dbReference type="SMART" id="SM00283">
    <property type="entry name" value="MA"/>
    <property type="match status" value="1"/>
</dbReference>
<proteinExistence type="inferred from homology"/>
<keyword evidence="2" id="KW-1003">Cell membrane</keyword>
<comment type="similarity">
    <text evidence="10">Belongs to the methyl-accepting chemotaxis (MCP) protein family.</text>
</comment>
<feature type="region of interest" description="Disordered" evidence="12">
    <location>
        <begin position="678"/>
        <end position="732"/>
    </location>
</feature>
<dbReference type="InterPro" id="IPR003122">
    <property type="entry name" value="Tar_rcpt_lig-bd"/>
</dbReference>
<dbReference type="PROSITE" id="PS50112">
    <property type="entry name" value="PAS"/>
    <property type="match status" value="1"/>
</dbReference>
<evidence type="ECO:0000313" key="18">
    <source>
        <dbReference type="Proteomes" id="UP001255917"/>
    </source>
</evidence>
<evidence type="ECO:0000256" key="5">
    <source>
        <dbReference type="ARBA" id="ARBA00022519"/>
    </source>
</evidence>
<evidence type="ECO:0000256" key="6">
    <source>
        <dbReference type="ARBA" id="ARBA00022692"/>
    </source>
</evidence>
<keyword evidence="5" id="KW-0997">Cell inner membrane</keyword>
<protein>
    <submittedName>
        <fullName evidence="17">Methyl-accepting chemotaxis protein</fullName>
    </submittedName>
</protein>
<dbReference type="Proteomes" id="UP001255917">
    <property type="component" value="Unassembled WGS sequence"/>
</dbReference>
<dbReference type="InterPro" id="IPR013655">
    <property type="entry name" value="PAS_fold_3"/>
</dbReference>
<dbReference type="Gene3D" id="1.10.287.950">
    <property type="entry name" value="Methyl-accepting chemotaxis protein"/>
    <property type="match status" value="1"/>
</dbReference>
<dbReference type="SUPFAM" id="SSF55785">
    <property type="entry name" value="PYP-like sensor domain (PAS domain)"/>
    <property type="match status" value="1"/>
</dbReference>
<feature type="domain" description="PAS" evidence="15">
    <location>
        <begin position="25"/>
        <end position="76"/>
    </location>
</feature>
<dbReference type="RefSeq" id="WP_315585902.1">
    <property type="nucleotide sequence ID" value="NZ_JAVXUR010000002.1"/>
</dbReference>
<evidence type="ECO:0000256" key="8">
    <source>
        <dbReference type="ARBA" id="ARBA00023136"/>
    </source>
</evidence>
<keyword evidence="8 13" id="KW-0472">Membrane</keyword>
<accession>A0ABU3NEZ3</accession>
<dbReference type="Gene3D" id="3.30.450.20">
    <property type="entry name" value="PAS domain"/>
    <property type="match status" value="1"/>
</dbReference>
<dbReference type="CDD" id="cd11386">
    <property type="entry name" value="MCP_signal"/>
    <property type="match status" value="1"/>
</dbReference>
<evidence type="ECO:0000256" key="4">
    <source>
        <dbReference type="ARBA" id="ARBA00022500"/>
    </source>
</evidence>
<feature type="region of interest" description="Disordered" evidence="12">
    <location>
        <begin position="442"/>
        <end position="469"/>
    </location>
</feature>
<dbReference type="Pfam" id="PF00672">
    <property type="entry name" value="HAMP"/>
    <property type="match status" value="1"/>
</dbReference>
<dbReference type="InterPro" id="IPR004089">
    <property type="entry name" value="MCPsignal_dom"/>
</dbReference>
<feature type="transmembrane region" description="Helical" evidence="13">
    <location>
        <begin position="169"/>
        <end position="191"/>
    </location>
</feature>
<evidence type="ECO:0000259" key="15">
    <source>
        <dbReference type="PROSITE" id="PS50112"/>
    </source>
</evidence>
<dbReference type="SMART" id="SM00091">
    <property type="entry name" value="PAS"/>
    <property type="match status" value="1"/>
</dbReference>
<evidence type="ECO:0000259" key="16">
    <source>
        <dbReference type="PROSITE" id="PS50885"/>
    </source>
</evidence>
<keyword evidence="6 13" id="KW-0812">Transmembrane</keyword>
<dbReference type="PROSITE" id="PS50885">
    <property type="entry name" value="HAMP"/>
    <property type="match status" value="1"/>
</dbReference>
<keyword evidence="3" id="KW-0488">Methylation</keyword>
<dbReference type="Pfam" id="PF02203">
    <property type="entry name" value="TarH"/>
    <property type="match status" value="1"/>
</dbReference>
<comment type="subcellular location">
    <subcellularLocation>
        <location evidence="1">Cell inner membrane</location>
        <topology evidence="1">Multi-pass membrane protein</topology>
    </subcellularLocation>
</comment>
<comment type="caution">
    <text evidence="17">The sequence shown here is derived from an EMBL/GenBank/DDBJ whole genome shotgun (WGS) entry which is preliminary data.</text>
</comment>
<dbReference type="Pfam" id="PF08447">
    <property type="entry name" value="PAS_3"/>
    <property type="match status" value="1"/>
</dbReference>
<dbReference type="PANTHER" id="PTHR43531:SF14">
    <property type="entry name" value="METHYL-ACCEPTING CHEMOTAXIS PROTEIN I-RELATED"/>
    <property type="match status" value="1"/>
</dbReference>
<dbReference type="Pfam" id="PF00015">
    <property type="entry name" value="MCPsignal"/>
    <property type="match status" value="1"/>
</dbReference>
<name>A0ABU3NEZ3_9GAMM</name>
<organism evidence="17 18">
    <name type="scientific">Halomonas saccharevitans</name>
    <dbReference type="NCBI Taxonomy" id="416872"/>
    <lineage>
        <taxon>Bacteria</taxon>
        <taxon>Pseudomonadati</taxon>
        <taxon>Pseudomonadota</taxon>
        <taxon>Gammaproteobacteria</taxon>
        <taxon>Oceanospirillales</taxon>
        <taxon>Halomonadaceae</taxon>
        <taxon>Halomonas</taxon>
    </lineage>
</organism>
<evidence type="ECO:0000259" key="14">
    <source>
        <dbReference type="PROSITE" id="PS50111"/>
    </source>
</evidence>
<sequence>MRNNQPVTQRERPLHDEHFLISRTDLKGRITYANPAFIEVSGFSHEELVGAPHNLVRHPDMPEAAYQNLWDTLAAGEHWKGLVKNRHKSGDHYWVEASVSPVVENGEVVGYASVRVKPAREAIEKAEKAYALIREGKGRRFTLDRGQLRRRGLAGRLARLNLRSLRARVVTMVVVAGLLLSASGAMGLFGLQVSGERLQALDRDGLQDVARLQQIDQLATRAHQTLARGKRFELIENKEQHAAALQETQASLAALWDDYRAREVNQGGQADVFDEDLTRYLEEGLGRAIALFQTEEKFEMFTSLPPHIEEMQAMGEELSNEVNALIESKQTDAALLATEAREGQRQMLMAQAGMLALGLLALIVIGALTLRAMLRPLRDAQAFTLQIASGNLAADVPPRRRDELGRLMEALDIMRKSLGSIVGDVNGGIRVVTPAARDIASGNEDLSARTEQQAASLQQTASSMEEMTTTVQHNSDNARQASGLASENAERTQETGELMHQVVDTMGQITAGSRKMTEIINVIDSIAFQTNILALNASVEAARAGEQGRGFAVVAGEVRKLAGRSADAASEIRELIDGSARQIDDGAELVRRAETSLSAVMEASTRVNDIMSEITAASEEQSNGIGQINQAVVEMDQVTQQNAERVQASARAASELEQQAGLLGNAISAFRLRGAGMERAPSLAERRTHTEPSTTSSPSGREVASPSSSSGREAAHRHSPRQPEAVEEWEEF</sequence>
<dbReference type="SMART" id="SM00304">
    <property type="entry name" value="HAMP"/>
    <property type="match status" value="1"/>
</dbReference>
<feature type="transmembrane region" description="Helical" evidence="13">
    <location>
        <begin position="348"/>
        <end position="370"/>
    </location>
</feature>
<evidence type="ECO:0000313" key="17">
    <source>
        <dbReference type="EMBL" id="MDT8879165.1"/>
    </source>
</evidence>
<dbReference type="SUPFAM" id="SSF58104">
    <property type="entry name" value="Methyl-accepting chemotaxis protein (MCP) signaling domain"/>
    <property type="match status" value="1"/>
</dbReference>
<reference evidence="18" key="1">
    <citation type="submission" date="2023-07" db="EMBL/GenBank/DDBJ databases">
        <title>Substrates and metabolic shifts associated with increased methane emissions in unrestored hypersaline salterns.</title>
        <authorList>
            <person name="Bueno De Mesquita C.P."/>
            <person name="Tringe S.G."/>
        </authorList>
    </citation>
    <scope>NUCLEOTIDE SEQUENCE [LARGE SCALE GENOMIC DNA]</scope>
    <source>
        <strain evidence="18">I4</strain>
    </source>
</reference>
<feature type="compositionally biased region" description="Low complexity" evidence="12">
    <location>
        <begin position="452"/>
        <end position="463"/>
    </location>
</feature>
<dbReference type="InterPro" id="IPR035965">
    <property type="entry name" value="PAS-like_dom_sf"/>
</dbReference>
<evidence type="ECO:0000256" key="7">
    <source>
        <dbReference type="ARBA" id="ARBA00022989"/>
    </source>
</evidence>
<dbReference type="InterPro" id="IPR000014">
    <property type="entry name" value="PAS"/>
</dbReference>
<dbReference type="InterPro" id="IPR004090">
    <property type="entry name" value="Chemotax_Me-accpt_rcpt"/>
</dbReference>
<dbReference type="NCBIfam" id="TIGR00229">
    <property type="entry name" value="sensory_box"/>
    <property type="match status" value="1"/>
</dbReference>
<feature type="domain" description="HAMP" evidence="16">
    <location>
        <begin position="371"/>
        <end position="423"/>
    </location>
</feature>
<dbReference type="EMBL" id="JAVXUR010000002">
    <property type="protein sequence ID" value="MDT8879165.1"/>
    <property type="molecule type" value="Genomic_DNA"/>
</dbReference>
<dbReference type="InterPro" id="IPR003660">
    <property type="entry name" value="HAMP_dom"/>
</dbReference>
<gene>
    <name evidence="17" type="ORF">RSO68_06765</name>
</gene>
<dbReference type="CDD" id="cd06225">
    <property type="entry name" value="HAMP"/>
    <property type="match status" value="1"/>
</dbReference>
<dbReference type="PROSITE" id="PS50111">
    <property type="entry name" value="CHEMOTAXIS_TRANSDUC_2"/>
    <property type="match status" value="1"/>
</dbReference>
<dbReference type="CDD" id="cd00130">
    <property type="entry name" value="PAS"/>
    <property type="match status" value="1"/>
</dbReference>
<evidence type="ECO:0000256" key="12">
    <source>
        <dbReference type="SAM" id="MobiDB-lite"/>
    </source>
</evidence>
<keyword evidence="9 11" id="KW-0807">Transducer</keyword>
<evidence type="ECO:0000256" key="10">
    <source>
        <dbReference type="ARBA" id="ARBA00029447"/>
    </source>
</evidence>